<keyword evidence="2" id="KW-0813">Transport</keyword>
<keyword evidence="12" id="KW-1185">Reference proteome</keyword>
<dbReference type="Proteomes" id="UP001269819">
    <property type="component" value="Unassembled WGS sequence"/>
</dbReference>
<evidence type="ECO:0000256" key="2">
    <source>
        <dbReference type="ARBA" id="ARBA00022448"/>
    </source>
</evidence>
<evidence type="ECO:0000256" key="8">
    <source>
        <dbReference type="ARBA" id="ARBA00023136"/>
    </source>
</evidence>
<dbReference type="EMBL" id="JAWIIJ010000006">
    <property type="protein sequence ID" value="MDV2079129.1"/>
    <property type="molecule type" value="Genomic_DNA"/>
</dbReference>
<feature type="compositionally biased region" description="Low complexity" evidence="9">
    <location>
        <begin position="182"/>
        <end position="198"/>
    </location>
</feature>
<proteinExistence type="predicted"/>
<dbReference type="Pfam" id="PF11356">
    <property type="entry name" value="T2SSC"/>
    <property type="match status" value="1"/>
</dbReference>
<name>A0ABU3VXY4_9GAMM</name>
<evidence type="ECO:0000256" key="6">
    <source>
        <dbReference type="ARBA" id="ARBA00022927"/>
    </source>
</evidence>
<dbReference type="RefSeq" id="WP_316973753.1">
    <property type="nucleotide sequence ID" value="NZ_JAWIIJ010000006.1"/>
</dbReference>
<reference evidence="11 12" key="1">
    <citation type="submission" date="2023-10" db="EMBL/GenBank/DDBJ databases">
        <title>Characteristics and mechanism of a salt-tolerant marine origin heterotrophic nitrifying- aerobic denitrifying bacteria Marinobacter xestospongiae HN1.</title>
        <authorList>
            <person name="Qi R."/>
        </authorList>
    </citation>
    <scope>NUCLEOTIDE SEQUENCE [LARGE SCALE GENOMIC DNA]</scope>
    <source>
        <strain evidence="11 12">HN1</strain>
    </source>
</reference>
<keyword evidence="4" id="KW-0997">Cell inner membrane</keyword>
<keyword evidence="3" id="KW-1003">Cell membrane</keyword>
<keyword evidence="7" id="KW-1133">Transmembrane helix</keyword>
<keyword evidence="8" id="KW-0472">Membrane</keyword>
<evidence type="ECO:0000256" key="4">
    <source>
        <dbReference type="ARBA" id="ARBA00022519"/>
    </source>
</evidence>
<protein>
    <submittedName>
        <fullName evidence="11">Type II secretion system protein N</fullName>
    </submittedName>
</protein>
<keyword evidence="5" id="KW-0812">Transmembrane</keyword>
<evidence type="ECO:0000313" key="12">
    <source>
        <dbReference type="Proteomes" id="UP001269819"/>
    </source>
</evidence>
<dbReference type="InterPro" id="IPR024961">
    <property type="entry name" value="T2SS_GspC_N"/>
</dbReference>
<comment type="subcellular location">
    <subcellularLocation>
        <location evidence="1">Cell inner membrane</location>
    </subcellularLocation>
</comment>
<evidence type="ECO:0000256" key="1">
    <source>
        <dbReference type="ARBA" id="ARBA00004533"/>
    </source>
</evidence>
<evidence type="ECO:0000313" key="11">
    <source>
        <dbReference type="EMBL" id="MDV2079129.1"/>
    </source>
</evidence>
<evidence type="ECO:0000256" key="3">
    <source>
        <dbReference type="ARBA" id="ARBA00022475"/>
    </source>
</evidence>
<evidence type="ECO:0000256" key="9">
    <source>
        <dbReference type="SAM" id="MobiDB-lite"/>
    </source>
</evidence>
<organism evidence="11 12">
    <name type="scientific">Marinobacter xestospongiae</name>
    <dbReference type="NCBI Taxonomy" id="994319"/>
    <lineage>
        <taxon>Bacteria</taxon>
        <taxon>Pseudomonadati</taxon>
        <taxon>Pseudomonadota</taxon>
        <taxon>Gammaproteobacteria</taxon>
        <taxon>Pseudomonadales</taxon>
        <taxon>Marinobacteraceae</taxon>
        <taxon>Marinobacter</taxon>
    </lineage>
</organism>
<keyword evidence="6" id="KW-0653">Protein transport</keyword>
<feature type="compositionally biased region" description="Polar residues" evidence="9">
    <location>
        <begin position="164"/>
        <end position="176"/>
    </location>
</feature>
<feature type="region of interest" description="Disordered" evidence="9">
    <location>
        <begin position="157"/>
        <end position="202"/>
    </location>
</feature>
<dbReference type="Gene3D" id="2.30.30.830">
    <property type="match status" value="1"/>
</dbReference>
<accession>A0ABU3VXY4</accession>
<gene>
    <name evidence="11" type="ORF">RYS15_10540</name>
</gene>
<evidence type="ECO:0000259" key="10">
    <source>
        <dbReference type="Pfam" id="PF11356"/>
    </source>
</evidence>
<feature type="domain" description="Type II secretion system protein GspC N-terminal" evidence="10">
    <location>
        <begin position="11"/>
        <end position="151"/>
    </location>
</feature>
<evidence type="ECO:0000256" key="5">
    <source>
        <dbReference type="ARBA" id="ARBA00022692"/>
    </source>
</evidence>
<sequence length="221" mass="23573">MSALSSRLPLLLTLLLAIAMVAALGWQGFQTWQQEQQPLSTAAGAPVASEPVSQTPDISVAEIELFGSANPAAQPREQETENLPDTNLRLVLRGVMAADGDFPGSALIEDASGDTDAYLVGSELPGNVTLRSVHPNRVIIDRSGRLENLKFPELTESEGLDVTASDSGDSQDSAPASSYPEASGPTSSPPVVTTPAASEQRRTEIRQRLEELRQRLRNNSN</sequence>
<comment type="caution">
    <text evidence="11">The sequence shown here is derived from an EMBL/GenBank/DDBJ whole genome shotgun (WGS) entry which is preliminary data.</text>
</comment>
<evidence type="ECO:0000256" key="7">
    <source>
        <dbReference type="ARBA" id="ARBA00022989"/>
    </source>
</evidence>